<sequence length="541" mass="60756">MLPFPSRLTSSLTPSSCRSGGSMGGVYICEDGVALDPLLISGCAAHEGEEYKEKEKEVVGGLFFHRIPSASPLSGRPSTPQFHQFFPAPSPEPLVPDAPDPSLLTPGDDGMRCDAVRVPEGRVAGCEAEKRDSDAGPSGSRTMTRAELASLVTWLRGTAIDPRDRTRAVEKEELVGAQVLRARETLFRTLDDATKLREFPLPPETSCNFQSMIFDNFQNAECMRCGEKLGALWNTLCNHTLGNCCAIEKVELELGRLAFLNQKGNVSEKKQKVRRHSVGLQKKGKVGSVEKLIQPKRRSERIAQNENENIRHLRTRRKRIGLGSNFQADVPAWMGPPSETSISSYNEDSDINKWVGFLTWPAQEIDREEFDKKFQGETNCCACPSPGSIVCIRSHVSEARFKLKAELGQAFFDWGFDNTGEEVSESWTSEEQAWFDALKRRENESGTSVWQAIPTHFSSKSRRDLINYYFNVYLLRRMSIDSRLTPEYINSDEENHDDEQEEDPKKKRVAVKKKAKFLKTHASDCVDVDRVTEVEEALRSP</sequence>
<accession>A0A8J5HTF9</accession>
<dbReference type="PANTHER" id="PTHR46872">
    <property type="entry name" value="DNA BINDING PROTEIN"/>
    <property type="match status" value="1"/>
</dbReference>
<evidence type="ECO:0000313" key="2">
    <source>
        <dbReference type="EMBL" id="KAG6530975.1"/>
    </source>
</evidence>
<dbReference type="InterPro" id="IPR001005">
    <property type="entry name" value="SANT/Myb"/>
</dbReference>
<dbReference type="EMBL" id="JACMSC010000002">
    <property type="protein sequence ID" value="KAG6530975.1"/>
    <property type="molecule type" value="Genomic_DNA"/>
</dbReference>
<evidence type="ECO:0000313" key="3">
    <source>
        <dbReference type="Proteomes" id="UP000734854"/>
    </source>
</evidence>
<dbReference type="AlphaFoldDB" id="A0A8J5HTF9"/>
<proteinExistence type="predicted"/>
<dbReference type="Proteomes" id="UP000734854">
    <property type="component" value="Unassembled WGS sequence"/>
</dbReference>
<name>A0A8J5HTF9_ZINOF</name>
<dbReference type="PANTHER" id="PTHR46872:SF10">
    <property type="entry name" value="MYB-LIKE DOMAIN-CONTAINING PROTEIN"/>
    <property type="match status" value="1"/>
</dbReference>
<feature type="region of interest" description="Disordered" evidence="1">
    <location>
        <begin position="489"/>
        <end position="508"/>
    </location>
</feature>
<gene>
    <name evidence="2" type="ORF">ZIOFF_004745</name>
</gene>
<keyword evidence="3" id="KW-1185">Reference proteome</keyword>
<dbReference type="CDD" id="cd00167">
    <property type="entry name" value="SANT"/>
    <property type="match status" value="1"/>
</dbReference>
<organism evidence="2 3">
    <name type="scientific">Zingiber officinale</name>
    <name type="common">Ginger</name>
    <name type="synonym">Amomum zingiber</name>
    <dbReference type="NCBI Taxonomy" id="94328"/>
    <lineage>
        <taxon>Eukaryota</taxon>
        <taxon>Viridiplantae</taxon>
        <taxon>Streptophyta</taxon>
        <taxon>Embryophyta</taxon>
        <taxon>Tracheophyta</taxon>
        <taxon>Spermatophyta</taxon>
        <taxon>Magnoliopsida</taxon>
        <taxon>Liliopsida</taxon>
        <taxon>Zingiberales</taxon>
        <taxon>Zingiberaceae</taxon>
        <taxon>Zingiber</taxon>
    </lineage>
</organism>
<comment type="caution">
    <text evidence="2">The sequence shown here is derived from an EMBL/GenBank/DDBJ whole genome shotgun (WGS) entry which is preliminary data.</text>
</comment>
<feature type="compositionally biased region" description="Acidic residues" evidence="1">
    <location>
        <begin position="490"/>
        <end position="502"/>
    </location>
</feature>
<protein>
    <submittedName>
        <fullName evidence="2">Uncharacterized protein</fullName>
    </submittedName>
</protein>
<reference evidence="2 3" key="1">
    <citation type="submission" date="2020-08" db="EMBL/GenBank/DDBJ databases">
        <title>Plant Genome Project.</title>
        <authorList>
            <person name="Zhang R.-G."/>
        </authorList>
    </citation>
    <scope>NUCLEOTIDE SEQUENCE [LARGE SCALE GENOMIC DNA]</scope>
    <source>
        <tissue evidence="2">Rhizome</tissue>
    </source>
</reference>
<evidence type="ECO:0000256" key="1">
    <source>
        <dbReference type="SAM" id="MobiDB-lite"/>
    </source>
</evidence>